<dbReference type="EMBL" id="CP060286">
    <property type="protein sequence ID" value="QNK41573.1"/>
    <property type="molecule type" value="Genomic_DNA"/>
</dbReference>
<name>A0A7G8TD82_9FIRM</name>
<evidence type="ECO:0000313" key="1">
    <source>
        <dbReference type="EMBL" id="QNK41573.1"/>
    </source>
</evidence>
<dbReference type="AlphaFoldDB" id="A0A7G8TD82"/>
<dbReference type="GO" id="GO:0003677">
    <property type="term" value="F:DNA binding"/>
    <property type="evidence" value="ECO:0007669"/>
    <property type="project" value="UniProtKB-KW"/>
</dbReference>
<dbReference type="Proteomes" id="UP000515909">
    <property type="component" value="Chromosome"/>
</dbReference>
<evidence type="ECO:0000313" key="2">
    <source>
        <dbReference type="Proteomes" id="UP000515909"/>
    </source>
</evidence>
<reference evidence="1 2" key="1">
    <citation type="submission" date="2020-08" db="EMBL/GenBank/DDBJ databases">
        <title>The isolate Caproiciproducens sp. 7D4C2 produces n-caproate at mildly acidic conditions from hexoses: genome and rBOX comparison with related strains and chain-elongating bacteria.</title>
        <authorList>
            <person name="Esquivel-Elizondo S."/>
            <person name="Bagci C."/>
            <person name="Temovska M."/>
            <person name="Jeon B.S."/>
            <person name="Bessarab I."/>
            <person name="Williams R.B.H."/>
            <person name="Huson D.H."/>
            <person name="Angenent L.T."/>
        </authorList>
    </citation>
    <scope>NUCLEOTIDE SEQUENCE [LARGE SCALE GENOMIC DNA]</scope>
    <source>
        <strain evidence="1 2">7D4C2</strain>
    </source>
</reference>
<keyword evidence="1" id="KW-0238">DNA-binding</keyword>
<dbReference type="RefSeq" id="WP_187036908.1">
    <property type="nucleotide sequence ID" value="NZ_CP060286.1"/>
</dbReference>
<organism evidence="1 2">
    <name type="scientific">Caproicibacter fermentans</name>
    <dbReference type="NCBI Taxonomy" id="2576756"/>
    <lineage>
        <taxon>Bacteria</taxon>
        <taxon>Bacillati</taxon>
        <taxon>Bacillota</taxon>
        <taxon>Clostridia</taxon>
        <taxon>Eubacteriales</taxon>
        <taxon>Acutalibacteraceae</taxon>
        <taxon>Caproicibacter</taxon>
    </lineage>
</organism>
<gene>
    <name evidence="1" type="ORF">HCR03_04730</name>
</gene>
<proteinExistence type="predicted"/>
<sequence>MDTIKIIGLPVPVSERGHRIVIDENIRRQYGIPENCTVLMEHTASDQIRIIPSNAKPAENRIRKFISAGRFNLPKEWVEANHIKIGSFVHLVLTDIGILVCPNSLCYHAPSEVPSWC</sequence>
<dbReference type="KEGG" id="cfem:HCR03_04730"/>
<accession>A0A7G8TD82</accession>
<protein>
    <submittedName>
        <fullName evidence="1">AbrB/MazE/SpoVT family DNA-binding domain-containing protein</fullName>
    </submittedName>
</protein>